<dbReference type="Proteomes" id="UP000075221">
    <property type="component" value="Chromosome"/>
</dbReference>
<dbReference type="SUPFAM" id="SSF46689">
    <property type="entry name" value="Homeodomain-like"/>
    <property type="match status" value="1"/>
</dbReference>
<proteinExistence type="predicted"/>
<dbReference type="EMBL" id="CP014352">
    <property type="protein sequence ID" value="AMS06532.1"/>
    <property type="molecule type" value="Genomic_DNA"/>
</dbReference>
<evidence type="ECO:0000313" key="6">
    <source>
        <dbReference type="EMBL" id="AOZ47977.1"/>
    </source>
</evidence>
<dbReference type="RefSeq" id="WP_062820350.1">
    <property type="nucleotide sequence ID" value="NZ_CP014352.1"/>
</dbReference>
<gene>
    <name evidence="5" type="ORF">A8L58_16215</name>
    <name evidence="6" type="ORF">A8L58_16285</name>
    <name evidence="3" type="ORF">AXH35_14760</name>
    <name evidence="4" type="ORF">AXH35_14830</name>
</gene>
<dbReference type="InterPro" id="IPR038717">
    <property type="entry name" value="Tc1-like_DDE_dom"/>
</dbReference>
<dbReference type="Pfam" id="PF13358">
    <property type="entry name" value="DDE_3"/>
    <property type="match status" value="1"/>
</dbReference>
<dbReference type="Proteomes" id="UP000178666">
    <property type="component" value="Chromosome"/>
</dbReference>
<evidence type="ECO:0000313" key="7">
    <source>
        <dbReference type="Proteomes" id="UP000075221"/>
    </source>
</evidence>
<keyword evidence="8" id="KW-1185">Reference proteome</keyword>
<evidence type="ECO:0000313" key="8">
    <source>
        <dbReference type="Proteomes" id="UP000178666"/>
    </source>
</evidence>
<dbReference type="AlphaFoldDB" id="A0A142KK94"/>
<sequence>MREDDGRKLDHKTLEALRVRAVGQVEKGARVEDVAAGLGLNRSSVFKWVAAYHAGGKKALRARPVPGRPPKLSGVQTEEIYQIVAGTNPDQHQLDFGLWTRDLVRQIIATRFGVELSLPSVGRLLHKLGMSPQRPLHRAWQSDPQAVAEWREQVYPPIAAEAKKKGAVIFFGDEASVRSDYHSGTTWGVIGRTPVVKTTGARFSVNMISAVSAQDKLRFSIVDGTMNATRFLDYCRRLLRDEGRPVVLIVDGHAAHKAKKVRKWVDSTEGRFTLVHLPAYSPFLNPDEWEWKNVKADRVGRHAITGPDQFKALAVAGLRRLQRLPQIVRGFFADPDLAYINAAA</sequence>
<accession>A0A142KK94</accession>
<feature type="domain" description="Tc1-like transposase DDE" evidence="1">
    <location>
        <begin position="169"/>
        <end position="298"/>
    </location>
</feature>
<evidence type="ECO:0000313" key="4">
    <source>
        <dbReference type="EMBL" id="AMS06532.1"/>
    </source>
</evidence>
<dbReference type="InterPro" id="IPR036397">
    <property type="entry name" value="RNaseH_sf"/>
</dbReference>
<evidence type="ECO:0000313" key="5">
    <source>
        <dbReference type="EMBL" id="AOZ47968.1"/>
    </source>
</evidence>
<evidence type="ECO:0000259" key="2">
    <source>
        <dbReference type="Pfam" id="PF13592"/>
    </source>
</evidence>
<dbReference type="PANTHER" id="PTHR46564:SF1">
    <property type="entry name" value="TRANSPOSASE"/>
    <property type="match status" value="1"/>
</dbReference>
<dbReference type="Pfam" id="PF13592">
    <property type="entry name" value="HTH_33"/>
    <property type="match status" value="1"/>
</dbReference>
<dbReference type="InterPro" id="IPR047655">
    <property type="entry name" value="Transpos_IS630-like"/>
</dbReference>
<organism evidence="4 7">
    <name type="scientific">Acidipropionibacterium acidipropionici</name>
    <dbReference type="NCBI Taxonomy" id="1748"/>
    <lineage>
        <taxon>Bacteria</taxon>
        <taxon>Bacillati</taxon>
        <taxon>Actinomycetota</taxon>
        <taxon>Actinomycetes</taxon>
        <taxon>Propionibacteriales</taxon>
        <taxon>Propionibacteriaceae</taxon>
        <taxon>Acidipropionibacterium</taxon>
    </lineage>
</organism>
<reference evidence="4 7" key="2">
    <citation type="submission" date="2016-02" db="EMBL/GenBank/DDBJ databases">
        <title>Complete Genome Sequence of Propionibacterium acidipropionici ATCC 55737.</title>
        <authorList>
            <person name="Luna Flores C.H."/>
            <person name="Nielsen L.K."/>
            <person name="Marcellin E."/>
        </authorList>
    </citation>
    <scope>NUCLEOTIDE SEQUENCE [LARGE SCALE GENOMIC DNA]</scope>
    <source>
        <strain evidence="4 7">ATCC 55737</strain>
    </source>
</reference>
<dbReference type="EMBL" id="CP014352">
    <property type="protein sequence ID" value="AMS06523.1"/>
    <property type="molecule type" value="Genomic_DNA"/>
</dbReference>
<dbReference type="PANTHER" id="PTHR46564">
    <property type="entry name" value="TRANSPOSASE"/>
    <property type="match status" value="1"/>
</dbReference>
<dbReference type="InterPro" id="IPR009057">
    <property type="entry name" value="Homeodomain-like_sf"/>
</dbReference>
<dbReference type="NCBIfam" id="NF033545">
    <property type="entry name" value="transpos_IS630"/>
    <property type="match status" value="1"/>
</dbReference>
<dbReference type="GO" id="GO:0003676">
    <property type="term" value="F:nucleic acid binding"/>
    <property type="evidence" value="ECO:0007669"/>
    <property type="project" value="InterPro"/>
</dbReference>
<reference evidence="5 8" key="1">
    <citation type="journal article" date="2016" name="Plant Dis.">
        <title>Improved production of propionic acid using genome shuffling.</title>
        <authorList>
            <person name="Luna-Flores C.H."/>
            <person name="Palfreyman R.W."/>
            <person name="Kromer J.O."/>
            <person name="Nielsen L.K."/>
            <person name="Marcellin E."/>
        </authorList>
    </citation>
    <scope>NUCLEOTIDE SEQUENCE [LARGE SCALE GENOMIC DNA]</scope>
    <source>
        <strain evidence="5 8">F3E8</strain>
    </source>
</reference>
<evidence type="ECO:0000259" key="1">
    <source>
        <dbReference type="Pfam" id="PF13358"/>
    </source>
</evidence>
<evidence type="ECO:0000313" key="3">
    <source>
        <dbReference type="EMBL" id="AMS06523.1"/>
    </source>
</evidence>
<dbReference type="EMBL" id="CP015970">
    <property type="protein sequence ID" value="AOZ47968.1"/>
    <property type="molecule type" value="Genomic_DNA"/>
</dbReference>
<dbReference type="EMBL" id="CP015970">
    <property type="protein sequence ID" value="AOZ47977.1"/>
    <property type="molecule type" value="Genomic_DNA"/>
</dbReference>
<dbReference type="InterPro" id="IPR025959">
    <property type="entry name" value="Winged_HTH_dom"/>
</dbReference>
<name>A0A142KK94_9ACTN</name>
<feature type="domain" description="Winged helix-turn helix" evidence="2">
    <location>
        <begin position="95"/>
        <end position="153"/>
    </location>
</feature>
<dbReference type="Pfam" id="PF13551">
    <property type="entry name" value="HTH_29"/>
    <property type="match status" value="1"/>
</dbReference>
<dbReference type="Gene3D" id="3.30.420.10">
    <property type="entry name" value="Ribonuclease H-like superfamily/Ribonuclease H"/>
    <property type="match status" value="1"/>
</dbReference>
<protein>
    <submittedName>
        <fullName evidence="4">Transposase</fullName>
    </submittedName>
</protein>